<dbReference type="KEGG" id="vg:26643672"/>
<dbReference type="GeneID" id="26643672"/>
<accession>F8SK17</accession>
<proteinExistence type="predicted"/>
<gene>
    <name evidence="1" type="primary">144</name>
</gene>
<keyword evidence="2" id="KW-1185">Reference proteome</keyword>
<dbReference type="RefSeq" id="YP_009217223.1">
    <property type="nucleotide sequence ID" value="NC_028999.1"/>
</dbReference>
<organism evidence="1 2">
    <name type="scientific">Pseudomonas phage PhiPA3</name>
    <name type="common">Pseudomonas aeruginosa phage PhiPA3</name>
    <dbReference type="NCBI Taxonomy" id="998086"/>
    <lineage>
        <taxon>Viruses</taxon>
        <taxon>Duplodnaviria</taxon>
        <taxon>Heunggongvirae</taxon>
        <taxon>Uroviricota</taxon>
        <taxon>Caudoviricetes</taxon>
        <taxon>Chimalliviridae</taxon>
        <taxon>Miltoncavirus</taxon>
        <taxon>Miltoncavirus PhiPA3</taxon>
    </lineage>
</organism>
<organismHost>
    <name type="scientific">Pseudomonas aeruginosa</name>
    <dbReference type="NCBI Taxonomy" id="287"/>
</organismHost>
<reference evidence="1 2" key="1">
    <citation type="journal article" date="2011" name="Microbiology">
        <title>The Pseudomonas aeruginosa generalized transducing phage phiPA3 is a new member of the phiKZ-like group of 'jumbo' phages, and infects model laboratory strains and clinical isolates from cystic fibrosis patients.</title>
        <authorList>
            <person name="Monson R."/>
            <person name="Foulds I."/>
            <person name="Foweraker J."/>
            <person name="Welch M."/>
            <person name="Salmond G.P."/>
        </authorList>
    </citation>
    <scope>NUCLEOTIDE SEQUENCE [LARGE SCALE GENOMIC DNA]</scope>
</reference>
<name>F8SK17_BPPA3</name>
<sequence>MQAMINAVRRIPFFRSVDSNAMEREFFSTILDDDYSVTVMDKKEPIMKEVFAMEDLPSVGDPSLVYKVTSTSDMFRWVNGQYVTYNPYLDPKEIHDERVMLIDPYANMPSISEDKLKAGGDMRLSMIYNVQALREDLRRLNELGVNLEVLIDRNLRQSGYDTPSTWLIQNHTLLVRQLRSIMKGKNNYDKHVVEGLALQGVDVWYDIKTQRVGFRDGLFVVAV</sequence>
<evidence type="ECO:0000313" key="1">
    <source>
        <dbReference type="EMBL" id="AEH03567.1"/>
    </source>
</evidence>
<protein>
    <submittedName>
        <fullName evidence="1">Uncharacterized protein 144</fullName>
    </submittedName>
</protein>
<dbReference type="Proteomes" id="UP000008388">
    <property type="component" value="Segment"/>
</dbReference>
<dbReference type="EMBL" id="HQ630627">
    <property type="protein sequence ID" value="AEH03567.1"/>
    <property type="molecule type" value="Genomic_DNA"/>
</dbReference>
<evidence type="ECO:0000313" key="2">
    <source>
        <dbReference type="Proteomes" id="UP000008388"/>
    </source>
</evidence>